<organism evidence="2 3">
    <name type="scientific">Caenorhabditis briggsae</name>
    <dbReference type="NCBI Taxonomy" id="6238"/>
    <lineage>
        <taxon>Eukaryota</taxon>
        <taxon>Metazoa</taxon>
        <taxon>Ecdysozoa</taxon>
        <taxon>Nematoda</taxon>
        <taxon>Chromadorea</taxon>
        <taxon>Rhabditida</taxon>
        <taxon>Rhabditina</taxon>
        <taxon>Rhabditomorpha</taxon>
        <taxon>Rhabditoidea</taxon>
        <taxon>Rhabditidae</taxon>
        <taxon>Peloderinae</taxon>
        <taxon>Caenorhabditis</taxon>
    </lineage>
</organism>
<protein>
    <submittedName>
        <fullName evidence="2">Protein CBG04653</fullName>
    </submittedName>
</protein>
<dbReference type="AlphaFoldDB" id="A8WY57"/>
<feature type="chain" id="PRO_5002732545" evidence="1">
    <location>
        <begin position="29"/>
        <end position="67"/>
    </location>
</feature>
<reference evidence="2 3" key="2">
    <citation type="journal article" date="2011" name="PLoS Genet.">
        <title>Caenorhabditis briggsae recombinant inbred line genotypes reveal inter-strain incompatibility and the evolution of recombination.</title>
        <authorList>
            <person name="Ross J.A."/>
            <person name="Koboldt D.C."/>
            <person name="Staisch J.E."/>
            <person name="Chamberlin H.M."/>
            <person name="Gupta B.P."/>
            <person name="Miller R.D."/>
            <person name="Baird S.E."/>
            <person name="Haag E.S."/>
        </authorList>
    </citation>
    <scope>NUCLEOTIDE SEQUENCE [LARGE SCALE GENOMIC DNA]</scope>
    <source>
        <strain evidence="2 3">AF16</strain>
    </source>
</reference>
<dbReference type="GeneID" id="68916503"/>
<evidence type="ECO:0000313" key="2">
    <source>
        <dbReference type="EMBL" id="CAP25316.2"/>
    </source>
</evidence>
<dbReference type="WormBase" id="CBG04653">
    <property type="protein sequence ID" value="CBP41630"/>
    <property type="gene ID" value="WBGene00027285"/>
</dbReference>
<dbReference type="InParanoid" id="A8WY57"/>
<evidence type="ECO:0000313" key="3">
    <source>
        <dbReference type="Proteomes" id="UP000008549"/>
    </source>
</evidence>
<reference evidence="2 3" key="1">
    <citation type="journal article" date="2003" name="PLoS Biol.">
        <title>The genome sequence of Caenorhabditis briggsae: a platform for comparative genomics.</title>
        <authorList>
            <person name="Stein L.D."/>
            <person name="Bao Z."/>
            <person name="Blasiar D."/>
            <person name="Blumenthal T."/>
            <person name="Brent M.R."/>
            <person name="Chen N."/>
            <person name="Chinwalla A."/>
            <person name="Clarke L."/>
            <person name="Clee C."/>
            <person name="Coghlan A."/>
            <person name="Coulson A."/>
            <person name="D'Eustachio P."/>
            <person name="Fitch D.H."/>
            <person name="Fulton L.A."/>
            <person name="Fulton R.E."/>
            <person name="Griffiths-Jones S."/>
            <person name="Harris T.W."/>
            <person name="Hillier L.W."/>
            <person name="Kamath R."/>
            <person name="Kuwabara P.E."/>
            <person name="Mardis E.R."/>
            <person name="Marra M.A."/>
            <person name="Miner T.L."/>
            <person name="Minx P."/>
            <person name="Mullikin J.C."/>
            <person name="Plumb R.W."/>
            <person name="Rogers J."/>
            <person name="Schein J.E."/>
            <person name="Sohrmann M."/>
            <person name="Spieth J."/>
            <person name="Stajich J.E."/>
            <person name="Wei C."/>
            <person name="Willey D."/>
            <person name="Wilson R.K."/>
            <person name="Durbin R."/>
            <person name="Waterston R.H."/>
        </authorList>
    </citation>
    <scope>NUCLEOTIDE SEQUENCE [LARGE SCALE GENOMIC DNA]</scope>
    <source>
        <strain evidence="2 3">AF16</strain>
    </source>
</reference>
<accession>A8WY57</accession>
<evidence type="ECO:0000256" key="1">
    <source>
        <dbReference type="SAM" id="SignalP"/>
    </source>
</evidence>
<gene>
    <name evidence="2 4" type="ORF">CBG04653</name>
    <name evidence="2" type="ORF">CBG_04653</name>
</gene>
<dbReference type="Proteomes" id="UP000008549">
    <property type="component" value="Unassembled WGS sequence"/>
</dbReference>
<proteinExistence type="predicted"/>
<keyword evidence="1" id="KW-0732">Signal</keyword>
<dbReference type="KEGG" id="cbr:CBG_04653"/>
<dbReference type="EMBL" id="HE601135">
    <property type="protein sequence ID" value="CAP25316.2"/>
    <property type="molecule type" value="Genomic_DNA"/>
</dbReference>
<dbReference type="HOGENOM" id="CLU_2814725_0_0_1"/>
<dbReference type="CTD" id="68916503"/>
<sequence length="67" mass="7693">MAIKTWTTSYMFNLFYYLFVSLAISALAAPTTVSSPDVYSFSKASTFFFDIPRDKRSDETLFAENLR</sequence>
<feature type="signal peptide" evidence="1">
    <location>
        <begin position="1"/>
        <end position="28"/>
    </location>
</feature>
<evidence type="ECO:0000313" key="4">
    <source>
        <dbReference type="WormBase" id="CBG04653"/>
    </source>
</evidence>
<name>A8WY57_CAEBR</name>
<keyword evidence="3" id="KW-1185">Reference proteome</keyword>
<dbReference type="RefSeq" id="XP_045092731.1">
    <property type="nucleotide sequence ID" value="XM_045238136.1"/>
</dbReference>